<accession>A0ABV2H3Q6</accession>
<evidence type="ECO:0000313" key="2">
    <source>
        <dbReference type="Proteomes" id="UP001549031"/>
    </source>
</evidence>
<proteinExistence type="predicted"/>
<organism evidence="1 2">
    <name type="scientific">Pseudorhizobium tarimense</name>
    <dbReference type="NCBI Taxonomy" id="1079109"/>
    <lineage>
        <taxon>Bacteria</taxon>
        <taxon>Pseudomonadati</taxon>
        <taxon>Pseudomonadota</taxon>
        <taxon>Alphaproteobacteria</taxon>
        <taxon>Hyphomicrobiales</taxon>
        <taxon>Rhizobiaceae</taxon>
        <taxon>Rhizobium/Agrobacterium group</taxon>
        <taxon>Pseudorhizobium</taxon>
    </lineage>
</organism>
<dbReference type="Proteomes" id="UP001549031">
    <property type="component" value="Unassembled WGS sequence"/>
</dbReference>
<name>A0ABV2H3Q6_9HYPH</name>
<comment type="caution">
    <text evidence="1">The sequence shown here is derived from an EMBL/GenBank/DDBJ whole genome shotgun (WGS) entry which is preliminary data.</text>
</comment>
<reference evidence="1 2" key="1">
    <citation type="submission" date="2024-06" db="EMBL/GenBank/DDBJ databases">
        <title>Genomic Encyclopedia of Type Strains, Phase IV (KMG-IV): sequencing the most valuable type-strain genomes for metagenomic binning, comparative biology and taxonomic classification.</title>
        <authorList>
            <person name="Goeker M."/>
        </authorList>
    </citation>
    <scope>NUCLEOTIDE SEQUENCE [LARGE SCALE GENOMIC DNA]</scope>
    <source>
        <strain evidence="1 2">DSM 105042</strain>
    </source>
</reference>
<evidence type="ECO:0000313" key="1">
    <source>
        <dbReference type="EMBL" id="MET3585177.1"/>
    </source>
</evidence>
<sequence length="70" mass="7731">MCRIKDAVRPRRADHLVAERAAGIVDAHHLRILCVRVHHLAVACGNFPLDLVEAQQAAARHPVHSAHEFG</sequence>
<keyword evidence="2" id="KW-1185">Reference proteome</keyword>
<dbReference type="EMBL" id="JBEPLJ010000004">
    <property type="protein sequence ID" value="MET3585177.1"/>
    <property type="molecule type" value="Genomic_DNA"/>
</dbReference>
<gene>
    <name evidence="1" type="ORF">ABID21_001279</name>
</gene>
<protein>
    <submittedName>
        <fullName evidence="1">Uncharacterized protein</fullName>
    </submittedName>
</protein>